<keyword evidence="5" id="KW-1185">Reference proteome</keyword>
<dbReference type="RefSeq" id="WP_386741327.1">
    <property type="nucleotide sequence ID" value="NZ_JBHSMG010000006.1"/>
</dbReference>
<dbReference type="Pfam" id="PF00106">
    <property type="entry name" value="adh_short"/>
    <property type="match status" value="1"/>
</dbReference>
<gene>
    <name evidence="4" type="ORF">ACFPJ4_15210</name>
</gene>
<dbReference type="SUPFAM" id="SSF51735">
    <property type="entry name" value="NAD(P)-binding Rossmann-fold domains"/>
    <property type="match status" value="1"/>
</dbReference>
<evidence type="ECO:0000256" key="2">
    <source>
        <dbReference type="ARBA" id="ARBA00023002"/>
    </source>
</evidence>
<evidence type="ECO:0000313" key="5">
    <source>
        <dbReference type="Proteomes" id="UP001596039"/>
    </source>
</evidence>
<protein>
    <submittedName>
        <fullName evidence="4">SDR family NAD(P)-dependent oxidoreductase</fullName>
    </submittedName>
</protein>
<dbReference type="PRINTS" id="PR00080">
    <property type="entry name" value="SDRFAMILY"/>
</dbReference>
<organism evidence="4 5">
    <name type="scientific">Lysinimonas soli</name>
    <dbReference type="NCBI Taxonomy" id="1074233"/>
    <lineage>
        <taxon>Bacteria</taxon>
        <taxon>Bacillati</taxon>
        <taxon>Actinomycetota</taxon>
        <taxon>Actinomycetes</taxon>
        <taxon>Micrococcales</taxon>
        <taxon>Microbacteriaceae</taxon>
        <taxon>Lysinimonas</taxon>
    </lineage>
</organism>
<dbReference type="Gene3D" id="3.40.50.720">
    <property type="entry name" value="NAD(P)-binding Rossmann-like Domain"/>
    <property type="match status" value="1"/>
</dbReference>
<dbReference type="Proteomes" id="UP001596039">
    <property type="component" value="Unassembled WGS sequence"/>
</dbReference>
<name>A0ABW0NV56_9MICO</name>
<dbReference type="InterPro" id="IPR036291">
    <property type="entry name" value="NAD(P)-bd_dom_sf"/>
</dbReference>
<dbReference type="PANTHER" id="PTHR24320">
    <property type="entry name" value="RETINOL DEHYDROGENASE"/>
    <property type="match status" value="1"/>
</dbReference>
<accession>A0ABW0NV56</accession>
<evidence type="ECO:0000256" key="1">
    <source>
        <dbReference type="ARBA" id="ARBA00006484"/>
    </source>
</evidence>
<evidence type="ECO:0000313" key="4">
    <source>
        <dbReference type="EMBL" id="MFC5503593.1"/>
    </source>
</evidence>
<evidence type="ECO:0000256" key="3">
    <source>
        <dbReference type="RuleBase" id="RU000363"/>
    </source>
</evidence>
<dbReference type="PANTHER" id="PTHR24320:SF148">
    <property type="entry name" value="NAD(P)-BINDING ROSSMANN-FOLD SUPERFAMILY PROTEIN"/>
    <property type="match status" value="1"/>
</dbReference>
<comment type="similarity">
    <text evidence="1 3">Belongs to the short-chain dehydrogenases/reductases (SDR) family.</text>
</comment>
<sequence>MVENPVILITGATDGLGRALADRLASQGARLILHGRDAERLATVADEIAASGAERPRAVLADLADLAQVARLAEDVAGMTDRLDVLVNNAGIGSGEPDGRERRVSADGYELRFAVNYLAGFRLTLGLIPRMRVARSAGPARIVLVASLGQNPLDFGDLMITHGYSGQRAYGQSKLAQIMFGIELAHRLPASEITVNSLHPATYMPTKMVLREVGHSVDTLEAGVDATARLAADPSLDGKTGRFYDRQREAQPHEQAFDPVARRELWQRSLELTRIPDPFA</sequence>
<dbReference type="InterPro" id="IPR002347">
    <property type="entry name" value="SDR_fam"/>
</dbReference>
<proteinExistence type="inferred from homology"/>
<comment type="caution">
    <text evidence="4">The sequence shown here is derived from an EMBL/GenBank/DDBJ whole genome shotgun (WGS) entry which is preliminary data.</text>
</comment>
<reference evidence="5" key="1">
    <citation type="journal article" date="2019" name="Int. J. Syst. Evol. Microbiol.">
        <title>The Global Catalogue of Microorganisms (GCM) 10K type strain sequencing project: providing services to taxonomists for standard genome sequencing and annotation.</title>
        <authorList>
            <consortium name="The Broad Institute Genomics Platform"/>
            <consortium name="The Broad Institute Genome Sequencing Center for Infectious Disease"/>
            <person name="Wu L."/>
            <person name="Ma J."/>
        </authorList>
    </citation>
    <scope>NUCLEOTIDE SEQUENCE [LARGE SCALE GENOMIC DNA]</scope>
    <source>
        <strain evidence="5">CGMCC 4.6997</strain>
    </source>
</reference>
<dbReference type="EMBL" id="JBHSMG010000006">
    <property type="protein sequence ID" value="MFC5503593.1"/>
    <property type="molecule type" value="Genomic_DNA"/>
</dbReference>
<keyword evidence="2" id="KW-0560">Oxidoreductase</keyword>
<dbReference type="PRINTS" id="PR00081">
    <property type="entry name" value="GDHRDH"/>
</dbReference>